<feature type="compositionally biased region" description="Low complexity" evidence="1">
    <location>
        <begin position="507"/>
        <end position="538"/>
    </location>
</feature>
<evidence type="ECO:0000313" key="3">
    <source>
        <dbReference type="WBParaSite" id="Pan_g3687.t1"/>
    </source>
</evidence>
<feature type="region of interest" description="Disordered" evidence="1">
    <location>
        <begin position="571"/>
        <end position="699"/>
    </location>
</feature>
<dbReference type="Proteomes" id="UP000492821">
    <property type="component" value="Unassembled WGS sequence"/>
</dbReference>
<reference evidence="3" key="2">
    <citation type="submission" date="2020-10" db="UniProtKB">
        <authorList>
            <consortium name="WormBaseParasite"/>
        </authorList>
    </citation>
    <scope>IDENTIFICATION</scope>
</reference>
<accession>A0A7E4VVS2</accession>
<feature type="compositionally biased region" description="Polar residues" evidence="1">
    <location>
        <begin position="625"/>
        <end position="636"/>
    </location>
</feature>
<feature type="compositionally biased region" description="Basic residues" evidence="1">
    <location>
        <begin position="652"/>
        <end position="664"/>
    </location>
</feature>
<feature type="compositionally biased region" description="Polar residues" evidence="1">
    <location>
        <begin position="473"/>
        <end position="483"/>
    </location>
</feature>
<feature type="compositionally biased region" description="Low complexity" evidence="1">
    <location>
        <begin position="589"/>
        <end position="618"/>
    </location>
</feature>
<sequence length="699" mass="74708">MDAAIGALGASDEVFNARHASFFEDLSADRSDLAFTILADLIHRLTVEQYQGIQSVIQRKLAQGGTLPASPGIAYFAHAVLSKAPKAFEHNKPAIKTIVNNSLTADFRDRFIHKSYDSTFYSGAQALYATFFGSDCLDILRVIPAVASGKQPKKNEVSQLGFVVSFWKKQPSNVVKFLWELFDIVIMVSHKPSNKLNIDALFNAVEKTIRLKIDNLSTLALNALRSVAVSTGAMFDIYLNRLYNMLNTVEVNPVVLYPFLTDLVLDFGPAIHFSTAFPNLVEQFTESLSLTSEKRNDMYAIGREKIGQLADRFEMTAVEAPAELHALVVALLENSPLSIPAGSVLKIQTYVCRRLLEKSDSLLPRDLALLNALLASSKENVPSVVAVARHVYYRQSVVSNADLAPYVRAGRAYCDVATQARSASRYTDLEHLQLEPDTATKSSFVLQATPQAVVESTPAGPAKVPQAPEKTPASENSTTSNGVLNSATSWLAEHITIPSATPVADAPSTPKSSLPSLTRKQPVSTNATPASAPTTAAKSAAAPIATKAAAQNAADGAPNAVKDAVSKEPKTLATVTPVKPAAPSVATKASVPASVTAPKSASTPATAAPPTDKSTPAPDADKASQNKNSTAPAPSNDSDDDIQFIEVVKSSIKGKKRSLPKRVKAGSPPPKKAAPMEPDDEPYTLKKINISDMLSDLRQ</sequence>
<reference evidence="2" key="1">
    <citation type="journal article" date="2013" name="Genetics">
        <title>The draft genome and transcriptome of Panagrellus redivivus are shaped by the harsh demands of a free-living lifestyle.</title>
        <authorList>
            <person name="Srinivasan J."/>
            <person name="Dillman A.R."/>
            <person name="Macchietto M.G."/>
            <person name="Heikkinen L."/>
            <person name="Lakso M."/>
            <person name="Fracchia K.M."/>
            <person name="Antoshechkin I."/>
            <person name="Mortazavi A."/>
            <person name="Wong G."/>
            <person name="Sternberg P.W."/>
        </authorList>
    </citation>
    <scope>NUCLEOTIDE SEQUENCE [LARGE SCALE GENOMIC DNA]</scope>
    <source>
        <strain evidence="2">MT8872</strain>
    </source>
</reference>
<name>A0A7E4VVS2_PANRE</name>
<dbReference type="AlphaFoldDB" id="A0A7E4VVS2"/>
<protein>
    <submittedName>
        <fullName evidence="3">P1</fullName>
    </submittedName>
</protein>
<organism evidence="2 3">
    <name type="scientific">Panagrellus redivivus</name>
    <name type="common">Microworm</name>
    <dbReference type="NCBI Taxonomy" id="6233"/>
    <lineage>
        <taxon>Eukaryota</taxon>
        <taxon>Metazoa</taxon>
        <taxon>Ecdysozoa</taxon>
        <taxon>Nematoda</taxon>
        <taxon>Chromadorea</taxon>
        <taxon>Rhabditida</taxon>
        <taxon>Tylenchina</taxon>
        <taxon>Panagrolaimomorpha</taxon>
        <taxon>Panagrolaimoidea</taxon>
        <taxon>Panagrolaimidae</taxon>
        <taxon>Panagrellus</taxon>
    </lineage>
</organism>
<evidence type="ECO:0000313" key="2">
    <source>
        <dbReference type="Proteomes" id="UP000492821"/>
    </source>
</evidence>
<keyword evidence="2" id="KW-1185">Reference proteome</keyword>
<feature type="region of interest" description="Disordered" evidence="1">
    <location>
        <begin position="454"/>
        <end position="483"/>
    </location>
</feature>
<dbReference type="WBParaSite" id="Pan_g3687.t1">
    <property type="protein sequence ID" value="Pan_g3687.t1"/>
    <property type="gene ID" value="Pan_g3687"/>
</dbReference>
<feature type="region of interest" description="Disordered" evidence="1">
    <location>
        <begin position="501"/>
        <end position="538"/>
    </location>
</feature>
<proteinExistence type="predicted"/>
<evidence type="ECO:0000256" key="1">
    <source>
        <dbReference type="SAM" id="MobiDB-lite"/>
    </source>
</evidence>